<evidence type="ECO:0000313" key="3">
    <source>
        <dbReference type="Proteomes" id="UP000095087"/>
    </source>
</evidence>
<dbReference type="STRING" id="1177755.A7A08_02255"/>
<dbReference type="SMART" id="SM01007">
    <property type="entry name" value="Aldolase_II"/>
    <property type="match status" value="1"/>
</dbReference>
<dbReference type="AlphaFoldDB" id="A0A1E2RXY1"/>
<feature type="domain" description="Class II aldolase/adducin N-terminal" evidence="1">
    <location>
        <begin position="28"/>
        <end position="186"/>
    </location>
</feature>
<accession>A0A1E2RXY1</accession>
<gene>
    <name evidence="2" type="ORF">A7A08_02255</name>
</gene>
<dbReference type="SUPFAM" id="SSF53639">
    <property type="entry name" value="AraD/HMP-PK domain-like"/>
    <property type="match status" value="1"/>
</dbReference>
<keyword evidence="3" id="KW-1185">Reference proteome</keyword>
<dbReference type="InterPro" id="IPR036409">
    <property type="entry name" value="Aldolase_II/adducin_N_sf"/>
</dbReference>
<sequence>MESQWNDRDAEEMVDAYGRDGVAEDIALRVYTTRLLGRDPLLVLHGGGNTSVKTQATDDLGQEHEVLCVKGSGADMADIEPWGLPAVKLEPLRRMRSRESLSDEAMVNVQRLNLLNASAPNPSVETLLHAFLPHKFVDHTHSAAVLSIVDQPDGEALADEIYDGRMGIVPYIAPASASPRRRRMSMTPTRMLRG</sequence>
<proteinExistence type="predicted"/>
<dbReference type="Proteomes" id="UP000095087">
    <property type="component" value="Unassembled WGS sequence"/>
</dbReference>
<dbReference type="Gene3D" id="3.40.225.10">
    <property type="entry name" value="Class II aldolase/adducin N-terminal domain"/>
    <property type="match status" value="1"/>
</dbReference>
<evidence type="ECO:0000259" key="1">
    <source>
        <dbReference type="SMART" id="SM01007"/>
    </source>
</evidence>
<dbReference type="InterPro" id="IPR001303">
    <property type="entry name" value="Aldolase_II/adducin_N"/>
</dbReference>
<name>A0A1E2RXY1_9HYPH</name>
<protein>
    <submittedName>
        <fullName evidence="2">Short chain dehydrogenase</fullName>
    </submittedName>
</protein>
<dbReference type="EMBL" id="MASI01000005">
    <property type="protein sequence ID" value="ODA66958.1"/>
    <property type="molecule type" value="Genomic_DNA"/>
</dbReference>
<organism evidence="2 3">
    <name type="scientific">Methyloligella halotolerans</name>
    <dbReference type="NCBI Taxonomy" id="1177755"/>
    <lineage>
        <taxon>Bacteria</taxon>
        <taxon>Pseudomonadati</taxon>
        <taxon>Pseudomonadota</taxon>
        <taxon>Alphaproteobacteria</taxon>
        <taxon>Hyphomicrobiales</taxon>
        <taxon>Hyphomicrobiaceae</taxon>
        <taxon>Methyloligella</taxon>
    </lineage>
</organism>
<comment type="caution">
    <text evidence="2">The sequence shown here is derived from an EMBL/GenBank/DDBJ whole genome shotgun (WGS) entry which is preliminary data.</text>
</comment>
<evidence type="ECO:0000313" key="2">
    <source>
        <dbReference type="EMBL" id="ODA66958.1"/>
    </source>
</evidence>
<reference evidence="2 3" key="1">
    <citation type="submission" date="2016-07" db="EMBL/GenBank/DDBJ databases">
        <title>Draft genome sequence of Methyloligella halotolerans C2T (VKM B-2706T=CCUG 61687T=DSM 25045T), a halotolerant polyhydroxybutyrate accumulating methylotroph.</title>
        <authorList>
            <person name="Vasilenko O.V."/>
            <person name="Doronina N.V."/>
            <person name="Poroshina M.N."/>
            <person name="Tarlachkov S.V."/>
            <person name="Trotsenko Y.A."/>
        </authorList>
    </citation>
    <scope>NUCLEOTIDE SEQUENCE [LARGE SCALE GENOMIC DNA]</scope>
    <source>
        <strain evidence="2 3">VKM B-2706</strain>
    </source>
</reference>
<dbReference type="PATRIC" id="fig|1177755.3.peg.2268"/>
<dbReference type="Pfam" id="PF00596">
    <property type="entry name" value="Aldolase_II"/>
    <property type="match status" value="1"/>
</dbReference>